<organism evidence="2 3">
    <name type="scientific">Methanosuratincola subterraneus</name>
    <dbReference type="NCBI Taxonomy" id="2593994"/>
    <lineage>
        <taxon>Archaea</taxon>
        <taxon>Thermoproteota</taxon>
        <taxon>Methanosuratincolia</taxon>
        <taxon>Candidatus Methanomethylicales</taxon>
        <taxon>Candidatus Methanomethylicaceae</taxon>
        <taxon>Candidatus Methanosuratincola (ex Vanwonterghem et al. 2016)</taxon>
    </lineage>
</organism>
<reference evidence="2 3" key="1">
    <citation type="submission" date="2018-12" db="EMBL/GenBank/DDBJ databases">
        <title>The complete genome of the methanogenic archaea of the candidate phylum Verstraetearchaeota, obtained from the metagenome of underground thermal water.</title>
        <authorList>
            <person name="Kadnikov V.V."/>
            <person name="Mardanov A.V."/>
            <person name="Beletsky A.V."/>
            <person name="Karnachuk O.V."/>
            <person name="Ravin N.V."/>
        </authorList>
    </citation>
    <scope>NUCLEOTIDE SEQUENCE [LARGE SCALE GENOMIC DNA]</scope>
    <source>
        <strain evidence="2">Ch88</strain>
    </source>
</reference>
<name>A0A444L8M9_METS7</name>
<dbReference type="EMBL" id="RXGA01000002">
    <property type="protein sequence ID" value="RWX73933.1"/>
    <property type="molecule type" value="Genomic_DNA"/>
</dbReference>
<feature type="region of interest" description="Disordered" evidence="1">
    <location>
        <begin position="1"/>
        <end position="24"/>
    </location>
</feature>
<sequence>MPAHPLMRRTSHPPCQIPGHCEGQVPRQAGAQTMYPLAGGI</sequence>
<evidence type="ECO:0000256" key="1">
    <source>
        <dbReference type="SAM" id="MobiDB-lite"/>
    </source>
</evidence>
<evidence type="ECO:0000313" key="3">
    <source>
        <dbReference type="Proteomes" id="UP000288215"/>
    </source>
</evidence>
<dbReference type="Proteomes" id="UP000288215">
    <property type="component" value="Unassembled WGS sequence"/>
</dbReference>
<evidence type="ECO:0000313" key="2">
    <source>
        <dbReference type="EMBL" id="RWX73933.1"/>
    </source>
</evidence>
<comment type="caution">
    <text evidence="2">The sequence shown here is derived from an EMBL/GenBank/DDBJ whole genome shotgun (WGS) entry which is preliminary data.</text>
</comment>
<proteinExistence type="predicted"/>
<dbReference type="AlphaFoldDB" id="A0A444L8M9"/>
<protein>
    <submittedName>
        <fullName evidence="2">Uncharacterized protein</fullName>
    </submittedName>
</protein>
<gene>
    <name evidence="2" type="ORF">Metus_0712</name>
</gene>
<feature type="compositionally biased region" description="Basic residues" evidence="1">
    <location>
        <begin position="1"/>
        <end position="11"/>
    </location>
</feature>
<accession>A0A444L8M9</accession>